<evidence type="ECO:0000313" key="2">
    <source>
        <dbReference type="EMBL" id="CCO60104.1"/>
    </source>
</evidence>
<reference evidence="2 3" key="1">
    <citation type="journal article" date="2013" name="ISME J.">
        <title>Comparative genomics of pathogenic lineages of Vibrio nigripulchritudo identifies virulence-associated traits.</title>
        <authorList>
            <person name="Goudenege D."/>
            <person name="Labreuche Y."/>
            <person name="Krin E."/>
            <person name="Ansquer D."/>
            <person name="Mangenot S."/>
            <person name="Calteau A."/>
            <person name="Medigue C."/>
            <person name="Mazel D."/>
            <person name="Polz M.F."/>
            <person name="Le Roux F."/>
        </authorList>
    </citation>
    <scope>NUCLEOTIDE SEQUENCE [LARGE SCALE GENOMIC DNA]</scope>
    <source>
        <strain evidence="3">SnF1</strain>
    </source>
</reference>
<dbReference type="AlphaFoldDB" id="U4KI34"/>
<dbReference type="OrthoDB" id="9958743at2"/>
<sequence>MTKSNQFLLALISIYATVVAYGFYLVKNQIPAEAHQTVAEQPAQPTIQAIKNVHHRLTTPR</sequence>
<dbReference type="KEGG" id="vni:VIBNI_B0282"/>
<dbReference type="RefSeq" id="WP_022560753.1">
    <property type="nucleotide sequence ID" value="NC_022543.1"/>
</dbReference>
<protein>
    <submittedName>
        <fullName evidence="2">Uncharacterized protein</fullName>
    </submittedName>
</protein>
<gene>
    <name evidence="2" type="ORF">VIBNI_B0282</name>
</gene>
<dbReference type="PATRIC" id="fig|1260221.3.peg.3965"/>
<keyword evidence="1" id="KW-0472">Membrane</keyword>
<evidence type="ECO:0000313" key="3">
    <source>
        <dbReference type="Proteomes" id="UP000016895"/>
    </source>
</evidence>
<keyword evidence="3" id="KW-1185">Reference proteome</keyword>
<keyword evidence="1" id="KW-1133">Transmembrane helix</keyword>
<keyword evidence="1" id="KW-0812">Transmembrane</keyword>
<organism evidence="2 3">
    <name type="scientific">Vibrio nigripulchritudo</name>
    <dbReference type="NCBI Taxonomy" id="28173"/>
    <lineage>
        <taxon>Bacteria</taxon>
        <taxon>Pseudomonadati</taxon>
        <taxon>Pseudomonadota</taxon>
        <taxon>Gammaproteobacteria</taxon>
        <taxon>Vibrionales</taxon>
        <taxon>Vibrionaceae</taxon>
        <taxon>Vibrio</taxon>
    </lineage>
</organism>
<evidence type="ECO:0000256" key="1">
    <source>
        <dbReference type="SAM" id="Phobius"/>
    </source>
</evidence>
<accession>U4KI34</accession>
<name>U4KI34_9VIBR</name>
<proteinExistence type="predicted"/>
<feature type="transmembrane region" description="Helical" evidence="1">
    <location>
        <begin position="6"/>
        <end position="26"/>
    </location>
</feature>
<dbReference type="Proteomes" id="UP000016895">
    <property type="component" value="Chromosome 2"/>
</dbReference>
<dbReference type="EMBL" id="FO203527">
    <property type="protein sequence ID" value="CCO60104.1"/>
    <property type="molecule type" value="Genomic_DNA"/>
</dbReference>